<evidence type="ECO:0000256" key="1">
    <source>
        <dbReference type="ARBA" id="ARBA00004370"/>
    </source>
</evidence>
<feature type="transmembrane region" description="Helical" evidence="5">
    <location>
        <begin position="316"/>
        <end position="335"/>
    </location>
</feature>
<feature type="transmembrane region" description="Helical" evidence="5">
    <location>
        <begin position="131"/>
        <end position="149"/>
    </location>
</feature>
<feature type="transmembrane region" description="Helical" evidence="5">
    <location>
        <begin position="170"/>
        <end position="192"/>
    </location>
</feature>
<dbReference type="PRINTS" id="PR00237">
    <property type="entry name" value="GPCRRHODOPSN"/>
</dbReference>
<dbReference type="InterPro" id="IPR000276">
    <property type="entry name" value="GPCR_Rhodpsn"/>
</dbReference>
<dbReference type="PROSITE" id="PS50262">
    <property type="entry name" value="G_PROTEIN_RECEP_F1_2"/>
    <property type="match status" value="1"/>
</dbReference>
<name>A0ABD3XA10_SINWO</name>
<dbReference type="AlphaFoldDB" id="A0ABD3XA10"/>
<dbReference type="GO" id="GO:0016020">
    <property type="term" value="C:membrane"/>
    <property type="evidence" value="ECO:0007669"/>
    <property type="project" value="UniProtKB-SubCell"/>
</dbReference>
<evidence type="ECO:0000256" key="4">
    <source>
        <dbReference type="ARBA" id="ARBA00023136"/>
    </source>
</evidence>
<accession>A0ABD3XA10</accession>
<evidence type="ECO:0000256" key="3">
    <source>
        <dbReference type="ARBA" id="ARBA00022989"/>
    </source>
</evidence>
<keyword evidence="4 5" id="KW-0472">Membrane</keyword>
<feature type="domain" description="G-protein coupled receptors family 1 profile" evidence="6">
    <location>
        <begin position="70"/>
        <end position="332"/>
    </location>
</feature>
<dbReference type="Gene3D" id="1.20.1070.10">
    <property type="entry name" value="Rhodopsin 7-helix transmembrane proteins"/>
    <property type="match status" value="1"/>
</dbReference>
<dbReference type="InterPro" id="IPR052954">
    <property type="entry name" value="GPCR-Ligand_Int"/>
</dbReference>
<dbReference type="InterPro" id="IPR017452">
    <property type="entry name" value="GPCR_Rhodpsn_7TM"/>
</dbReference>
<protein>
    <recommendedName>
        <fullName evidence="6">G-protein coupled receptors family 1 profile domain-containing protein</fullName>
    </recommendedName>
</protein>
<feature type="transmembrane region" description="Helical" evidence="5">
    <location>
        <begin position="91"/>
        <end position="111"/>
    </location>
</feature>
<evidence type="ECO:0000313" key="7">
    <source>
        <dbReference type="EMBL" id="KAL3883099.1"/>
    </source>
</evidence>
<dbReference type="SUPFAM" id="SSF81321">
    <property type="entry name" value="Family A G protein-coupled receptor-like"/>
    <property type="match status" value="1"/>
</dbReference>
<evidence type="ECO:0000256" key="2">
    <source>
        <dbReference type="ARBA" id="ARBA00022692"/>
    </source>
</evidence>
<proteinExistence type="predicted"/>
<dbReference type="PANTHER" id="PTHR46641">
    <property type="entry name" value="FMRFAMIDE RECEPTOR-RELATED"/>
    <property type="match status" value="1"/>
</dbReference>
<evidence type="ECO:0000313" key="8">
    <source>
        <dbReference type="Proteomes" id="UP001634394"/>
    </source>
</evidence>
<organism evidence="7 8">
    <name type="scientific">Sinanodonta woodiana</name>
    <name type="common">Chinese pond mussel</name>
    <name type="synonym">Anodonta woodiana</name>
    <dbReference type="NCBI Taxonomy" id="1069815"/>
    <lineage>
        <taxon>Eukaryota</taxon>
        <taxon>Metazoa</taxon>
        <taxon>Spiralia</taxon>
        <taxon>Lophotrochozoa</taxon>
        <taxon>Mollusca</taxon>
        <taxon>Bivalvia</taxon>
        <taxon>Autobranchia</taxon>
        <taxon>Heteroconchia</taxon>
        <taxon>Palaeoheterodonta</taxon>
        <taxon>Unionida</taxon>
        <taxon>Unionoidea</taxon>
        <taxon>Unionidae</taxon>
        <taxon>Unioninae</taxon>
        <taxon>Sinanodonta</taxon>
    </lineage>
</organism>
<keyword evidence="3 5" id="KW-1133">Transmembrane helix</keyword>
<dbReference type="Proteomes" id="UP001634394">
    <property type="component" value="Unassembled WGS sequence"/>
</dbReference>
<evidence type="ECO:0000256" key="5">
    <source>
        <dbReference type="SAM" id="Phobius"/>
    </source>
</evidence>
<dbReference type="Pfam" id="PF00001">
    <property type="entry name" value="7tm_1"/>
    <property type="match status" value="1"/>
</dbReference>
<dbReference type="EMBL" id="JBJQND010000003">
    <property type="protein sequence ID" value="KAL3883099.1"/>
    <property type="molecule type" value="Genomic_DNA"/>
</dbReference>
<keyword evidence="2 5" id="KW-0812">Transmembrane</keyword>
<feature type="transmembrane region" description="Helical" evidence="5">
    <location>
        <begin position="58"/>
        <end position="79"/>
    </location>
</feature>
<gene>
    <name evidence="7" type="ORF">ACJMK2_029392</name>
</gene>
<reference evidence="7 8" key="1">
    <citation type="submission" date="2024-11" db="EMBL/GenBank/DDBJ databases">
        <title>Chromosome-level genome assembly of the freshwater bivalve Anodonta woodiana.</title>
        <authorList>
            <person name="Chen X."/>
        </authorList>
    </citation>
    <scope>NUCLEOTIDE SEQUENCE [LARGE SCALE GENOMIC DNA]</scope>
    <source>
        <strain evidence="7">MN2024</strain>
        <tissue evidence="7">Gills</tissue>
    </source>
</reference>
<evidence type="ECO:0000259" key="6">
    <source>
        <dbReference type="PROSITE" id="PS50262"/>
    </source>
</evidence>
<comment type="caution">
    <text evidence="7">The sequence shown here is derived from an EMBL/GenBank/DDBJ whole genome shotgun (WGS) entry which is preliminary data.</text>
</comment>
<feature type="transmembrane region" description="Helical" evidence="5">
    <location>
        <begin position="212"/>
        <end position="243"/>
    </location>
</feature>
<keyword evidence="8" id="KW-1185">Reference proteome</keyword>
<comment type="subcellular location">
    <subcellularLocation>
        <location evidence="1">Membrane</location>
    </subcellularLocation>
</comment>
<sequence length="391" mass="44397">MSLIDMDSAYLNTTSWSTPFFSSATDENHSDIMQHAGLPNGMPPMPSYNPQTNLFKKYAFPVTIAFGFLGNSMVFYVFTHTKLKKTSTVRYLAAVAVTDNGFLLTAFFYHLGEYFNSTIHLNVGPCQLLTFGNHVFTFLSIWYLTAVYIEKYVGLNCPRKKSRMCTVFRAKCVTIGLAICGLVCYLYTTWFFGVRNSGYGKLCIMWDRNDIMQAWIILTKVDAVIVFMIPYIAIAILTCLIAIKTWQYRRMTPTASERFLRQQRAYVPPHKEVRTTPLLFLLAVCTFLLCTPNCFNRIRVLFVPPESMQPTLEGDVFHYLALVHNAVKILVYTAASKSFAKQLGRLFCSIVALFTCKHSRSSPPENELAGLNSEGKEQCNQITSKNNERVL</sequence>
<dbReference type="PANTHER" id="PTHR46641:SF18">
    <property type="entry name" value="G-PROTEIN COUPLED RECEPTORS FAMILY 1 PROFILE DOMAIN-CONTAINING PROTEIN"/>
    <property type="match status" value="1"/>
</dbReference>
<feature type="transmembrane region" description="Helical" evidence="5">
    <location>
        <begin position="278"/>
        <end position="296"/>
    </location>
</feature>